<feature type="compositionally biased region" description="Low complexity" evidence="1">
    <location>
        <begin position="362"/>
        <end position="399"/>
    </location>
</feature>
<dbReference type="PROSITE" id="PS51766">
    <property type="entry name" value="DOCKERIN"/>
    <property type="match status" value="1"/>
</dbReference>
<evidence type="ECO:0000256" key="1">
    <source>
        <dbReference type="SAM" id="MobiDB-lite"/>
    </source>
</evidence>
<protein>
    <recommendedName>
        <fullName evidence="3">Dockerin domain-containing protein</fullName>
    </recommendedName>
</protein>
<evidence type="ECO:0000313" key="4">
    <source>
        <dbReference type="EMBL" id="EWM53600.1"/>
    </source>
</evidence>
<feature type="chain" id="PRO_5039514115" description="Dockerin domain-containing protein" evidence="2">
    <location>
        <begin position="30"/>
        <end position="485"/>
    </location>
</feature>
<accession>W7UY73</accession>
<keyword evidence="2" id="KW-0732">Signal</keyword>
<comment type="caution">
    <text evidence="4">The sequence shown here is derived from an EMBL/GenBank/DDBJ whole genome shotgun (WGS) entry which is preliminary data.</text>
</comment>
<dbReference type="Proteomes" id="UP000019365">
    <property type="component" value="Unassembled WGS sequence"/>
</dbReference>
<dbReference type="OrthoDB" id="1864184at2"/>
<feature type="signal peptide" evidence="2">
    <location>
        <begin position="1"/>
        <end position="29"/>
    </location>
</feature>
<dbReference type="GO" id="GO:0000272">
    <property type="term" value="P:polysaccharide catabolic process"/>
    <property type="evidence" value="ECO:0007669"/>
    <property type="project" value="InterPro"/>
</dbReference>
<keyword evidence="5" id="KW-1185">Reference proteome</keyword>
<feature type="region of interest" description="Disordered" evidence="1">
    <location>
        <begin position="361"/>
        <end position="399"/>
    </location>
</feature>
<name>W7UY73_RUMFL</name>
<dbReference type="AlphaFoldDB" id="W7UY73"/>
<dbReference type="InterPro" id="IPR036439">
    <property type="entry name" value="Dockerin_dom_sf"/>
</dbReference>
<sequence>MKHLSKSFFALSTSAVIAFCSFNSGFATGADTEEKTTCTIHYDLSEEGVYIPADEDGNVPELTDIEVRPNSSEFITNIVPEREGYIFSCWSADDIVGYNATDVFRVGESDMTFKPVWVDEEDTVFHKVTFRVENDGVIDTEAEKSVPPKKFLKGRCVNVPIQVFPKAGYKQIGWKYNDMEFFVGTKVIVHDEDMIFERNLKKLYNLIYSVGDADRINGATSQTYEIAETLSTELQATDRFSRNGFTIESWHCEEDGKDYEALSTFTMPSHDVHMFPNWKPIRYVVVFKPTSSTADYIKVPGYTDTSIIAPECTVSNEGFVFGGWQNGDTIVQPGEEYVIKGAAPGLGISFKAIWNAQGSDITTTTSTSTTTTTTTTFSSSTSSTTTSDTTTSSTTSSEPSTTIFYGDANCDENVDLADAILIMQSLANPNKYGIEGTDEKHLTSQGKLNGDVDPSTKGLTSDDALAIQEYLLKKIESLPLVIKEK</sequence>
<dbReference type="InterPro" id="IPR016134">
    <property type="entry name" value="Dockerin_dom"/>
</dbReference>
<evidence type="ECO:0000259" key="3">
    <source>
        <dbReference type="PROSITE" id="PS51766"/>
    </source>
</evidence>
<dbReference type="RefSeq" id="WP_037299019.1">
    <property type="nucleotide sequence ID" value="NZ_ATAX01000024.1"/>
</dbReference>
<dbReference type="EMBL" id="ATAX01000024">
    <property type="protein sequence ID" value="EWM53600.1"/>
    <property type="molecule type" value="Genomic_DNA"/>
</dbReference>
<dbReference type="Gene3D" id="1.10.1330.10">
    <property type="entry name" value="Dockerin domain"/>
    <property type="match status" value="1"/>
</dbReference>
<dbReference type="PATRIC" id="fig|1341157.4.peg.1625"/>
<evidence type="ECO:0000256" key="2">
    <source>
        <dbReference type="SAM" id="SignalP"/>
    </source>
</evidence>
<organism evidence="4 5">
    <name type="scientific">Ruminococcus flavefaciens 007c</name>
    <dbReference type="NCBI Taxonomy" id="1341157"/>
    <lineage>
        <taxon>Bacteria</taxon>
        <taxon>Bacillati</taxon>
        <taxon>Bacillota</taxon>
        <taxon>Clostridia</taxon>
        <taxon>Eubacteriales</taxon>
        <taxon>Oscillospiraceae</taxon>
        <taxon>Ruminococcus</taxon>
    </lineage>
</organism>
<proteinExistence type="predicted"/>
<reference evidence="4 5" key="1">
    <citation type="journal article" date="2014" name="PLoS ONE">
        <title>Rumen cellulosomics: divergent fiber-degrading strategies revealed by comparative genome-wide analysis of six ruminococcal strains.</title>
        <authorList>
            <person name="Dassa B."/>
            <person name="Borovok I."/>
            <person name="Ruimy-Israeli V."/>
            <person name="Lamed R."/>
            <person name="Flint H.J."/>
            <person name="Duncan S.H."/>
            <person name="Henrissat B."/>
            <person name="Coutinho P."/>
            <person name="Morrison M."/>
            <person name="Mosoni P."/>
            <person name="Yeoman C.J."/>
            <person name="White B.A."/>
            <person name="Bayer E.A."/>
        </authorList>
    </citation>
    <scope>NUCLEOTIDE SEQUENCE [LARGE SCALE GENOMIC DNA]</scope>
    <source>
        <strain evidence="4 5">007c</strain>
    </source>
</reference>
<dbReference type="eggNOG" id="COG4124">
    <property type="taxonomic scope" value="Bacteria"/>
</dbReference>
<evidence type="ECO:0000313" key="5">
    <source>
        <dbReference type="Proteomes" id="UP000019365"/>
    </source>
</evidence>
<gene>
    <name evidence="4" type="ORF">RF007C_05950</name>
</gene>
<dbReference type="CDD" id="cd14256">
    <property type="entry name" value="Dockerin_I"/>
    <property type="match status" value="1"/>
</dbReference>
<dbReference type="SUPFAM" id="SSF63446">
    <property type="entry name" value="Type I dockerin domain"/>
    <property type="match status" value="1"/>
</dbReference>
<feature type="domain" description="Dockerin" evidence="3">
    <location>
        <begin position="401"/>
        <end position="480"/>
    </location>
</feature>